<name>A0A2H9ZXA7_9ASPA</name>
<protein>
    <recommendedName>
        <fullName evidence="2">DUF4408 domain-containing protein</fullName>
    </recommendedName>
</protein>
<proteinExistence type="predicted"/>
<dbReference type="Proteomes" id="UP000236161">
    <property type="component" value="Unassembled WGS sequence"/>
</dbReference>
<organism evidence="3 4">
    <name type="scientific">Apostasia shenzhenica</name>
    <dbReference type="NCBI Taxonomy" id="1088818"/>
    <lineage>
        <taxon>Eukaryota</taxon>
        <taxon>Viridiplantae</taxon>
        <taxon>Streptophyta</taxon>
        <taxon>Embryophyta</taxon>
        <taxon>Tracheophyta</taxon>
        <taxon>Spermatophyta</taxon>
        <taxon>Magnoliopsida</taxon>
        <taxon>Liliopsida</taxon>
        <taxon>Asparagales</taxon>
        <taxon>Orchidaceae</taxon>
        <taxon>Apostasioideae</taxon>
        <taxon>Apostasia</taxon>
    </lineage>
</organism>
<dbReference type="STRING" id="1088818.A0A2H9ZXA7"/>
<dbReference type="Pfam" id="PF14364">
    <property type="entry name" value="DUF4408"/>
    <property type="match status" value="1"/>
</dbReference>
<evidence type="ECO:0000256" key="1">
    <source>
        <dbReference type="SAM" id="MobiDB-lite"/>
    </source>
</evidence>
<dbReference type="EMBL" id="KZ453008">
    <property type="protein sequence ID" value="PKA47907.1"/>
    <property type="molecule type" value="Genomic_DNA"/>
</dbReference>
<keyword evidence="4" id="KW-1185">Reference proteome</keyword>
<feature type="region of interest" description="Disordered" evidence="1">
    <location>
        <begin position="179"/>
        <end position="205"/>
    </location>
</feature>
<dbReference type="OrthoDB" id="1933168at2759"/>
<feature type="domain" description="DUF4408" evidence="2">
    <location>
        <begin position="40"/>
        <end position="72"/>
    </location>
</feature>
<evidence type="ECO:0000313" key="3">
    <source>
        <dbReference type="EMBL" id="PKA47907.1"/>
    </source>
</evidence>
<reference evidence="3 4" key="1">
    <citation type="journal article" date="2017" name="Nature">
        <title>The Apostasia genome and the evolution of orchids.</title>
        <authorList>
            <person name="Zhang G.Q."/>
            <person name="Liu K.W."/>
            <person name="Li Z."/>
            <person name="Lohaus R."/>
            <person name="Hsiao Y.Y."/>
            <person name="Niu S.C."/>
            <person name="Wang J.Y."/>
            <person name="Lin Y.C."/>
            <person name="Xu Q."/>
            <person name="Chen L.J."/>
            <person name="Yoshida K."/>
            <person name="Fujiwara S."/>
            <person name="Wang Z.W."/>
            <person name="Zhang Y.Q."/>
            <person name="Mitsuda N."/>
            <person name="Wang M."/>
            <person name="Liu G.H."/>
            <person name="Pecoraro L."/>
            <person name="Huang H.X."/>
            <person name="Xiao X.J."/>
            <person name="Lin M."/>
            <person name="Wu X.Y."/>
            <person name="Wu W.L."/>
            <person name="Chen Y.Y."/>
            <person name="Chang S.B."/>
            <person name="Sakamoto S."/>
            <person name="Ohme-Takagi M."/>
            <person name="Yagi M."/>
            <person name="Zeng S.J."/>
            <person name="Shen C.Y."/>
            <person name="Yeh C.M."/>
            <person name="Luo Y.B."/>
            <person name="Tsai W.C."/>
            <person name="Van de Peer Y."/>
            <person name="Liu Z.J."/>
        </authorList>
    </citation>
    <scope>NUCLEOTIDE SEQUENCE [LARGE SCALE GENOMIC DNA]</scope>
    <source>
        <strain evidence="4">cv. Shenzhen</strain>
        <tissue evidence="3">Stem</tissue>
    </source>
</reference>
<evidence type="ECO:0000259" key="2">
    <source>
        <dbReference type="Pfam" id="PF14364"/>
    </source>
</evidence>
<accession>A0A2H9ZXA7</accession>
<gene>
    <name evidence="3" type="ORF">AXF42_Ash016253</name>
</gene>
<dbReference type="AlphaFoldDB" id="A0A2H9ZXA7"/>
<dbReference type="InterPro" id="IPR025520">
    <property type="entry name" value="DUF4408"/>
</dbReference>
<evidence type="ECO:0000313" key="4">
    <source>
        <dbReference type="Proteomes" id="UP000236161"/>
    </source>
</evidence>
<sequence>MGARIFSVKVIGVSVAVLSAAVALRLAAPGLAGFIAAEAPRVYGSVTTWLTPPYLYFIVNGIIISIAASARFQKPVGSSQPALDPVLSNPPPPLSAEEDLPVPAEYISKVSEDADLRPEFLAQAPAEVMNLSAAMAEQAADAAAEENEQLVIPLSNWSPRRSDSNESLSQIYANIAGRAPAAEKPSLSARLGRRRSIKSSPEGSI</sequence>